<evidence type="ECO:0000313" key="8">
    <source>
        <dbReference type="Proteomes" id="UP000013827"/>
    </source>
</evidence>
<dbReference type="HOGENOM" id="CLU_575473_0_0_1"/>
<dbReference type="STRING" id="2903.R1BZG5"/>
<dbReference type="InterPro" id="IPR020845">
    <property type="entry name" value="AMP-binding_CS"/>
</dbReference>
<evidence type="ECO:0000256" key="1">
    <source>
        <dbReference type="ARBA" id="ARBA00006432"/>
    </source>
</evidence>
<dbReference type="PANTHER" id="PTHR43272">
    <property type="entry name" value="LONG-CHAIN-FATTY-ACID--COA LIGASE"/>
    <property type="match status" value="1"/>
</dbReference>
<evidence type="ECO:0000256" key="4">
    <source>
        <dbReference type="ARBA" id="ARBA00022840"/>
    </source>
</evidence>
<keyword evidence="2" id="KW-0436">Ligase</keyword>
<dbReference type="EnsemblProtists" id="EOD15182">
    <property type="protein sequence ID" value="EOD15182"/>
    <property type="gene ID" value="EMIHUDRAFT_459357"/>
</dbReference>
<protein>
    <recommendedName>
        <fullName evidence="6">AMP-dependent synthetase/ligase domain-containing protein</fullName>
    </recommendedName>
</protein>
<dbReference type="AlphaFoldDB" id="A0A0D3IV97"/>
<dbReference type="RefSeq" id="XP_005767611.1">
    <property type="nucleotide sequence ID" value="XM_005767554.1"/>
</dbReference>
<dbReference type="PROSITE" id="PS00455">
    <property type="entry name" value="AMP_BINDING"/>
    <property type="match status" value="1"/>
</dbReference>
<dbReference type="PANTHER" id="PTHR43272:SF83">
    <property type="entry name" value="ACYL-COA SYNTHETASE LONG-CHAIN, ISOFORM J"/>
    <property type="match status" value="1"/>
</dbReference>
<proteinExistence type="inferred from homology"/>
<dbReference type="Gene3D" id="3.40.50.12780">
    <property type="entry name" value="N-terminal domain of ligase-like"/>
    <property type="match status" value="2"/>
</dbReference>
<evidence type="ECO:0000259" key="6">
    <source>
        <dbReference type="Pfam" id="PF00501"/>
    </source>
</evidence>
<evidence type="ECO:0000256" key="5">
    <source>
        <dbReference type="ARBA" id="ARBA00036813"/>
    </source>
</evidence>
<dbReference type="InterPro" id="IPR000873">
    <property type="entry name" value="AMP-dep_synth/lig_dom"/>
</dbReference>
<accession>A0A0D3IV97</accession>
<feature type="domain" description="AMP-dependent synthetase/ligase" evidence="6">
    <location>
        <begin position="69"/>
        <end position="271"/>
    </location>
</feature>
<keyword evidence="8" id="KW-1185">Reference proteome</keyword>
<name>A0A0D3IV97_EMIH1</name>
<dbReference type="GO" id="GO:0005524">
    <property type="term" value="F:ATP binding"/>
    <property type="evidence" value="ECO:0007669"/>
    <property type="project" value="UniProtKB-KW"/>
</dbReference>
<dbReference type="eggNOG" id="KOG1180">
    <property type="taxonomic scope" value="Eukaryota"/>
</dbReference>
<keyword evidence="4" id="KW-0067">ATP-binding</keyword>
<feature type="domain" description="AMP-dependent synthetase/ligase" evidence="6">
    <location>
        <begin position="316"/>
        <end position="388"/>
    </location>
</feature>
<dbReference type="GO" id="GO:0005886">
    <property type="term" value="C:plasma membrane"/>
    <property type="evidence" value="ECO:0007669"/>
    <property type="project" value="TreeGrafter"/>
</dbReference>
<comment type="similarity">
    <text evidence="1">Belongs to the ATP-dependent AMP-binding enzyme family.</text>
</comment>
<comment type="catalytic activity">
    <reaction evidence="5">
        <text>a long-chain fatty acid + ATP + CoA = a long-chain fatty acyl-CoA + AMP + diphosphate</text>
        <dbReference type="Rhea" id="RHEA:15421"/>
        <dbReference type="ChEBI" id="CHEBI:30616"/>
        <dbReference type="ChEBI" id="CHEBI:33019"/>
        <dbReference type="ChEBI" id="CHEBI:57287"/>
        <dbReference type="ChEBI" id="CHEBI:57560"/>
        <dbReference type="ChEBI" id="CHEBI:83139"/>
        <dbReference type="ChEBI" id="CHEBI:456215"/>
        <dbReference type="EC" id="6.2.1.3"/>
    </reaction>
</comment>
<dbReference type="InterPro" id="IPR042099">
    <property type="entry name" value="ANL_N_sf"/>
</dbReference>
<keyword evidence="3" id="KW-0547">Nucleotide-binding</keyword>
<organism evidence="7 8">
    <name type="scientific">Emiliania huxleyi (strain CCMP1516)</name>
    <dbReference type="NCBI Taxonomy" id="280463"/>
    <lineage>
        <taxon>Eukaryota</taxon>
        <taxon>Haptista</taxon>
        <taxon>Haptophyta</taxon>
        <taxon>Prymnesiophyceae</taxon>
        <taxon>Isochrysidales</taxon>
        <taxon>Noelaerhabdaceae</taxon>
        <taxon>Emiliania</taxon>
    </lineage>
</organism>
<dbReference type="PaxDb" id="2903-EOD15182"/>
<dbReference type="GeneID" id="17261331"/>
<reference evidence="8" key="1">
    <citation type="journal article" date="2013" name="Nature">
        <title>Pan genome of the phytoplankton Emiliania underpins its global distribution.</title>
        <authorList>
            <person name="Read B.A."/>
            <person name="Kegel J."/>
            <person name="Klute M.J."/>
            <person name="Kuo A."/>
            <person name="Lefebvre S.C."/>
            <person name="Maumus F."/>
            <person name="Mayer C."/>
            <person name="Miller J."/>
            <person name="Monier A."/>
            <person name="Salamov A."/>
            <person name="Young J."/>
            <person name="Aguilar M."/>
            <person name="Claverie J.M."/>
            <person name="Frickenhaus S."/>
            <person name="Gonzalez K."/>
            <person name="Herman E.K."/>
            <person name="Lin Y.C."/>
            <person name="Napier J."/>
            <person name="Ogata H."/>
            <person name="Sarno A.F."/>
            <person name="Shmutz J."/>
            <person name="Schroeder D."/>
            <person name="de Vargas C."/>
            <person name="Verret F."/>
            <person name="von Dassow P."/>
            <person name="Valentin K."/>
            <person name="Van de Peer Y."/>
            <person name="Wheeler G."/>
            <person name="Dacks J.B."/>
            <person name="Delwiche C.F."/>
            <person name="Dyhrman S.T."/>
            <person name="Glockner G."/>
            <person name="John U."/>
            <person name="Richards T."/>
            <person name="Worden A.Z."/>
            <person name="Zhang X."/>
            <person name="Grigoriev I.V."/>
            <person name="Allen A.E."/>
            <person name="Bidle K."/>
            <person name="Borodovsky M."/>
            <person name="Bowler C."/>
            <person name="Brownlee C."/>
            <person name="Cock J.M."/>
            <person name="Elias M."/>
            <person name="Gladyshev V.N."/>
            <person name="Groth M."/>
            <person name="Guda C."/>
            <person name="Hadaegh A."/>
            <person name="Iglesias-Rodriguez M.D."/>
            <person name="Jenkins J."/>
            <person name="Jones B.M."/>
            <person name="Lawson T."/>
            <person name="Leese F."/>
            <person name="Lindquist E."/>
            <person name="Lobanov A."/>
            <person name="Lomsadze A."/>
            <person name="Malik S.B."/>
            <person name="Marsh M.E."/>
            <person name="Mackinder L."/>
            <person name="Mock T."/>
            <person name="Mueller-Roeber B."/>
            <person name="Pagarete A."/>
            <person name="Parker M."/>
            <person name="Probert I."/>
            <person name="Quesneville H."/>
            <person name="Raines C."/>
            <person name="Rensing S.A."/>
            <person name="Riano-Pachon D.M."/>
            <person name="Richier S."/>
            <person name="Rokitta S."/>
            <person name="Shiraiwa Y."/>
            <person name="Soanes D.M."/>
            <person name="van der Giezen M."/>
            <person name="Wahlund T.M."/>
            <person name="Williams B."/>
            <person name="Wilson W."/>
            <person name="Wolfe G."/>
            <person name="Wurch L.L."/>
        </authorList>
    </citation>
    <scope>NUCLEOTIDE SEQUENCE</scope>
</reference>
<dbReference type="GO" id="GO:0004467">
    <property type="term" value="F:long-chain fatty acid-CoA ligase activity"/>
    <property type="evidence" value="ECO:0007669"/>
    <property type="project" value="UniProtKB-EC"/>
</dbReference>
<dbReference type="SUPFAM" id="SSF56801">
    <property type="entry name" value="Acetyl-CoA synthetase-like"/>
    <property type="match status" value="1"/>
</dbReference>
<dbReference type="Pfam" id="PF00501">
    <property type="entry name" value="AMP-binding"/>
    <property type="match status" value="2"/>
</dbReference>
<reference evidence="7" key="2">
    <citation type="submission" date="2024-10" db="UniProtKB">
        <authorList>
            <consortium name="EnsemblProtists"/>
        </authorList>
    </citation>
    <scope>IDENTIFICATION</scope>
</reference>
<dbReference type="GO" id="GO:0035336">
    <property type="term" value="P:long-chain fatty-acyl-CoA metabolic process"/>
    <property type="evidence" value="ECO:0007669"/>
    <property type="project" value="TreeGrafter"/>
</dbReference>
<dbReference type="Proteomes" id="UP000013827">
    <property type="component" value="Unassembled WGS sequence"/>
</dbReference>
<dbReference type="GO" id="GO:0005811">
    <property type="term" value="C:lipid droplet"/>
    <property type="evidence" value="ECO:0007669"/>
    <property type="project" value="TreeGrafter"/>
</dbReference>
<dbReference type="KEGG" id="ehx:EMIHUDRAFT_459357"/>
<evidence type="ECO:0000313" key="7">
    <source>
        <dbReference type="EnsemblProtists" id="EOD15182"/>
    </source>
</evidence>
<sequence>MAGKVDENGVLWNANQVGAFSDCFGGHKNLWETLVASAATHGPLQCAGVRKILEVVPEGGFEKLRMAPNYEWMTYSEYFKTADSLGAGLAEAIPGLKANDTVVIYADTQRDWMLAAYACWRQGYVVGTIYATLGAEGAEYGINQSGCKAHAPPAVVADSKLLKIHKLALRDDLVAAGSKSAITPTAAAPEETAVLMYTSGTTGNPKGVLISHKSLLCVMGATLAPGPASLEGERRSSALSLDGKSYLKAGGTYCAYLPLAHIMELSVELTSFAVLVGIKAKFAALPGILQGRVNAAIANGKCDYDSGGVQKLLGGNVELMKFVQTVFKCRVRQGYGLTETCAATCIALASDNTTAQGGYMNADKDNKEIGMPRGEILIGGPGVCDGYLVDPAAPDPDVVAKNRDEFVTIDGQRYFCTGDVGQYTPEGNLMIIDRKKDLVKLQQGEYVALSKVENVLKTSQYTALPMVYALSSMSYCIALICPNEGPLMKLAASLGVSGDLGAVCEDAKVVAAVLKDITAECKKGKLAKFEIPTKVILVAELWTPENELLTAVRKLKRREIVACHKAQIDKCYV</sequence>
<evidence type="ECO:0000256" key="3">
    <source>
        <dbReference type="ARBA" id="ARBA00022741"/>
    </source>
</evidence>
<dbReference type="GO" id="GO:0005783">
    <property type="term" value="C:endoplasmic reticulum"/>
    <property type="evidence" value="ECO:0007669"/>
    <property type="project" value="TreeGrafter"/>
</dbReference>
<evidence type="ECO:0000256" key="2">
    <source>
        <dbReference type="ARBA" id="ARBA00022598"/>
    </source>
</evidence>